<geneLocation type="plasmid" evidence="1 2">
    <name>AZOBR_p4</name>
</geneLocation>
<dbReference type="AlphaFoldDB" id="A0A9P1NS26"/>
<evidence type="ECO:0000313" key="1">
    <source>
        <dbReference type="EMBL" id="CCD03744.1"/>
    </source>
</evidence>
<proteinExistence type="predicted"/>
<protein>
    <submittedName>
        <fullName evidence="1">Uncharacterized protein</fullName>
    </submittedName>
</protein>
<dbReference type="Proteomes" id="UP000007319">
    <property type="component" value="Plasmid AZOBR_p4"/>
</dbReference>
<reference evidence="1 2" key="1">
    <citation type="journal article" date="2011" name="PLoS Genet.">
        <title>Azospirillum genomes reveal transition of bacteria from aquatic to terrestrial environments.</title>
        <authorList>
            <person name="Wisniewski-Dye F."/>
            <person name="Borziak K."/>
            <person name="Khalsa-Moyers G."/>
            <person name="Alexandre G."/>
            <person name="Sukharnikov L.O."/>
            <person name="Wuichet K."/>
            <person name="Hurst G.B."/>
            <person name="McDonald W.H."/>
            <person name="Robertson J.S."/>
            <person name="Barbe V."/>
            <person name="Calteau A."/>
            <person name="Rouy Z."/>
            <person name="Mangenot S."/>
            <person name="Prigent-Combaret C."/>
            <person name="Normand P."/>
            <person name="Boyer M."/>
            <person name="Siguier P."/>
            <person name="Dessaux Y."/>
            <person name="Elmerich C."/>
            <person name="Condemine G."/>
            <person name="Krishnen G."/>
            <person name="Kennedy I."/>
            <person name="Paterson A.H."/>
            <person name="Gonzalez V."/>
            <person name="Mavingui P."/>
            <person name="Zhulin I.B."/>
        </authorList>
    </citation>
    <scope>NUCLEOTIDE SEQUENCE [LARGE SCALE GENOMIC DNA]</scope>
    <source>
        <strain evidence="1 2">Sp245</strain>
    </source>
</reference>
<organism evidence="1 2">
    <name type="scientific">Azospirillum baldaniorum</name>
    <dbReference type="NCBI Taxonomy" id="1064539"/>
    <lineage>
        <taxon>Bacteria</taxon>
        <taxon>Pseudomonadati</taxon>
        <taxon>Pseudomonadota</taxon>
        <taxon>Alphaproteobacteria</taxon>
        <taxon>Rhodospirillales</taxon>
        <taxon>Azospirillaceae</taxon>
        <taxon>Azospirillum</taxon>
    </lineage>
</organism>
<evidence type="ECO:0000313" key="2">
    <source>
        <dbReference type="Proteomes" id="UP000007319"/>
    </source>
</evidence>
<accession>A0A9P1NS26</accession>
<name>A0A9P1NS26_9PROT</name>
<dbReference type="KEGG" id="abs:AZOBR_p480059"/>
<gene>
    <name evidence="1" type="ORF">AZOBR_p480059</name>
</gene>
<dbReference type="EMBL" id="HE577331">
    <property type="protein sequence ID" value="CCD03744.1"/>
    <property type="molecule type" value="Genomic_DNA"/>
</dbReference>
<sequence>MRETVALGYCLWGQQSINDYGIL</sequence>
<keyword evidence="1" id="KW-0614">Plasmid</keyword>
<keyword evidence="2" id="KW-1185">Reference proteome</keyword>